<reference evidence="2" key="1">
    <citation type="submission" date="2020-12" db="EMBL/GenBank/DDBJ databases">
        <title>M. sibirica DSM 26468T genome.</title>
        <authorList>
            <person name="Thieme N."/>
            <person name="Rettenmaier R."/>
            <person name="Zverlov V."/>
            <person name="Liebl W."/>
        </authorList>
    </citation>
    <scope>NUCLEOTIDE SEQUENCE</scope>
    <source>
        <strain evidence="2">DSM 26468</strain>
    </source>
</reference>
<evidence type="ECO:0000313" key="2">
    <source>
        <dbReference type="EMBL" id="MBH1939670.1"/>
    </source>
</evidence>
<proteinExistence type="predicted"/>
<keyword evidence="1" id="KW-1133">Transmembrane helix</keyword>
<feature type="transmembrane region" description="Helical" evidence="1">
    <location>
        <begin position="77"/>
        <end position="99"/>
    </location>
</feature>
<dbReference type="Proteomes" id="UP000623269">
    <property type="component" value="Unassembled WGS sequence"/>
</dbReference>
<protein>
    <submittedName>
        <fullName evidence="2">Uncharacterized protein</fullName>
    </submittedName>
</protein>
<evidence type="ECO:0000313" key="3">
    <source>
        <dbReference type="Proteomes" id="UP000623269"/>
    </source>
</evidence>
<keyword evidence="1" id="KW-0472">Membrane</keyword>
<keyword evidence="1" id="KW-0812">Transmembrane</keyword>
<name>A0A8J7KV24_9FIRM</name>
<accession>A0A8J7KV24</accession>
<organism evidence="2 3">
    <name type="scientific">Mobilitalea sibirica</name>
    <dbReference type="NCBI Taxonomy" id="1462919"/>
    <lineage>
        <taxon>Bacteria</taxon>
        <taxon>Bacillati</taxon>
        <taxon>Bacillota</taxon>
        <taxon>Clostridia</taxon>
        <taxon>Lachnospirales</taxon>
        <taxon>Lachnospiraceae</taxon>
        <taxon>Mobilitalea</taxon>
    </lineage>
</organism>
<sequence>MKEKIKIILTFGEMSLRSIIKYLYCAGCIVIAYIAFHWARAIYLTNFYDKEISYMEGKTRWYTTETVNNLPLSILGFIAYVIVALVIWKLICELLYIIFERIGRK</sequence>
<evidence type="ECO:0000256" key="1">
    <source>
        <dbReference type="SAM" id="Phobius"/>
    </source>
</evidence>
<dbReference type="AlphaFoldDB" id="A0A8J7KV24"/>
<feature type="transmembrane region" description="Helical" evidence="1">
    <location>
        <begin position="21"/>
        <end position="39"/>
    </location>
</feature>
<comment type="caution">
    <text evidence="2">The sequence shown here is derived from an EMBL/GenBank/DDBJ whole genome shotgun (WGS) entry which is preliminary data.</text>
</comment>
<gene>
    <name evidence="2" type="ORF">I5677_02030</name>
</gene>
<dbReference type="RefSeq" id="WP_197659904.1">
    <property type="nucleotide sequence ID" value="NZ_JAEAGR010000002.1"/>
</dbReference>
<dbReference type="EMBL" id="JAEAGR010000002">
    <property type="protein sequence ID" value="MBH1939670.1"/>
    <property type="molecule type" value="Genomic_DNA"/>
</dbReference>
<keyword evidence="3" id="KW-1185">Reference proteome</keyword>